<dbReference type="Proteomes" id="UP000215199">
    <property type="component" value="Unassembled WGS sequence"/>
</dbReference>
<dbReference type="Pfam" id="PF00441">
    <property type="entry name" value="Acyl-CoA_dh_1"/>
    <property type="match status" value="1"/>
</dbReference>
<dbReference type="EMBL" id="NMUL01000030">
    <property type="protein sequence ID" value="OXM64119.1"/>
    <property type="molecule type" value="Genomic_DNA"/>
</dbReference>
<evidence type="ECO:0000313" key="10">
    <source>
        <dbReference type="EMBL" id="OXM64119.1"/>
    </source>
</evidence>
<dbReference type="InterPro" id="IPR052161">
    <property type="entry name" value="Mycobact_Acyl-CoA_DH"/>
</dbReference>
<dbReference type="Gene3D" id="2.40.110.10">
    <property type="entry name" value="Butyryl-CoA Dehydrogenase, subunit A, domain 2"/>
    <property type="match status" value="1"/>
</dbReference>
<proteinExistence type="inferred from homology"/>
<dbReference type="PANTHER" id="PTHR43292">
    <property type="entry name" value="ACYL-COA DEHYDROGENASE"/>
    <property type="match status" value="1"/>
</dbReference>
<evidence type="ECO:0000313" key="11">
    <source>
        <dbReference type="Proteomes" id="UP000215199"/>
    </source>
</evidence>
<comment type="cofactor">
    <cofactor evidence="1 6">
        <name>FAD</name>
        <dbReference type="ChEBI" id="CHEBI:57692"/>
    </cofactor>
</comment>
<evidence type="ECO:0000256" key="6">
    <source>
        <dbReference type="RuleBase" id="RU362125"/>
    </source>
</evidence>
<protein>
    <submittedName>
        <fullName evidence="10">Acyl-CoA dehydrogenase</fullName>
    </submittedName>
</protein>
<dbReference type="InterPro" id="IPR036250">
    <property type="entry name" value="AcylCo_DH-like_C"/>
</dbReference>
<dbReference type="SUPFAM" id="SSF56645">
    <property type="entry name" value="Acyl-CoA dehydrogenase NM domain-like"/>
    <property type="match status" value="1"/>
</dbReference>
<evidence type="ECO:0000256" key="1">
    <source>
        <dbReference type="ARBA" id="ARBA00001974"/>
    </source>
</evidence>
<dbReference type="InterPro" id="IPR046373">
    <property type="entry name" value="Acyl-CoA_Oxase/DH_mid-dom_sf"/>
</dbReference>
<dbReference type="GO" id="GO:0005886">
    <property type="term" value="C:plasma membrane"/>
    <property type="evidence" value="ECO:0007669"/>
    <property type="project" value="TreeGrafter"/>
</dbReference>
<dbReference type="Pfam" id="PF02771">
    <property type="entry name" value="Acyl-CoA_dh_N"/>
    <property type="match status" value="1"/>
</dbReference>
<feature type="domain" description="Acyl-CoA oxidase/dehydrogenase middle" evidence="8">
    <location>
        <begin position="131"/>
        <end position="220"/>
    </location>
</feature>
<dbReference type="GO" id="GO:0050660">
    <property type="term" value="F:flavin adenine dinucleotide binding"/>
    <property type="evidence" value="ECO:0007669"/>
    <property type="project" value="InterPro"/>
</dbReference>
<organism evidence="10 11">
    <name type="scientific">Amycolatopsis vastitatis</name>
    <dbReference type="NCBI Taxonomy" id="1905142"/>
    <lineage>
        <taxon>Bacteria</taxon>
        <taxon>Bacillati</taxon>
        <taxon>Actinomycetota</taxon>
        <taxon>Actinomycetes</taxon>
        <taxon>Pseudonocardiales</taxon>
        <taxon>Pseudonocardiaceae</taxon>
        <taxon>Amycolatopsis</taxon>
    </lineage>
</organism>
<comment type="similarity">
    <text evidence="2 6">Belongs to the acyl-CoA dehydrogenase family.</text>
</comment>
<keyword evidence="5 6" id="KW-0560">Oxidoreductase</keyword>
<keyword evidence="11" id="KW-1185">Reference proteome</keyword>
<accession>A0A229T061</accession>
<comment type="caution">
    <text evidence="10">The sequence shown here is derived from an EMBL/GenBank/DDBJ whole genome shotgun (WGS) entry which is preliminary data.</text>
</comment>
<dbReference type="InterPro" id="IPR009100">
    <property type="entry name" value="AcylCoA_DH/oxidase_NM_dom_sf"/>
</dbReference>
<evidence type="ECO:0000259" key="7">
    <source>
        <dbReference type="Pfam" id="PF00441"/>
    </source>
</evidence>
<evidence type="ECO:0000259" key="9">
    <source>
        <dbReference type="Pfam" id="PF02771"/>
    </source>
</evidence>
<dbReference type="InterPro" id="IPR037069">
    <property type="entry name" value="AcylCoA_DH/ox_N_sf"/>
</dbReference>
<dbReference type="Gene3D" id="1.20.140.10">
    <property type="entry name" value="Butyryl-CoA Dehydrogenase, subunit A, domain 3"/>
    <property type="match status" value="1"/>
</dbReference>
<dbReference type="SUPFAM" id="SSF47203">
    <property type="entry name" value="Acyl-CoA dehydrogenase C-terminal domain-like"/>
    <property type="match status" value="1"/>
</dbReference>
<feature type="domain" description="Acyl-CoA dehydrogenase/oxidase C-terminal" evidence="7">
    <location>
        <begin position="235"/>
        <end position="384"/>
    </location>
</feature>
<dbReference type="AlphaFoldDB" id="A0A229T061"/>
<gene>
    <name evidence="10" type="ORF">CF165_27645</name>
</gene>
<dbReference type="Gene3D" id="1.10.540.10">
    <property type="entry name" value="Acyl-CoA dehydrogenase/oxidase, N-terminal domain"/>
    <property type="match status" value="1"/>
</dbReference>
<dbReference type="InterPro" id="IPR009075">
    <property type="entry name" value="AcylCo_DH/oxidase_C"/>
</dbReference>
<keyword evidence="4 6" id="KW-0274">FAD</keyword>
<keyword evidence="3 6" id="KW-0285">Flavoprotein</keyword>
<dbReference type="PANTHER" id="PTHR43292:SF3">
    <property type="entry name" value="ACYL-COA DEHYDROGENASE FADE29"/>
    <property type="match status" value="1"/>
</dbReference>
<name>A0A229T061_9PSEU</name>
<evidence type="ECO:0000256" key="5">
    <source>
        <dbReference type="ARBA" id="ARBA00023002"/>
    </source>
</evidence>
<dbReference type="InterPro" id="IPR006091">
    <property type="entry name" value="Acyl-CoA_Oxase/DH_mid-dom"/>
</dbReference>
<evidence type="ECO:0000256" key="4">
    <source>
        <dbReference type="ARBA" id="ARBA00022827"/>
    </source>
</evidence>
<dbReference type="OrthoDB" id="3964153at2"/>
<dbReference type="Pfam" id="PF02770">
    <property type="entry name" value="Acyl-CoA_dh_M"/>
    <property type="match status" value="1"/>
</dbReference>
<reference evidence="11" key="1">
    <citation type="submission" date="2017-07" db="EMBL/GenBank/DDBJ databases">
        <title>Comparative genome mining reveals phylogenetic distribution patterns of secondary metabolites in Amycolatopsis.</title>
        <authorList>
            <person name="Adamek M."/>
            <person name="Alanjary M."/>
            <person name="Sales-Ortells H."/>
            <person name="Goodfellow M."/>
            <person name="Bull A.T."/>
            <person name="Kalinowski J."/>
            <person name="Ziemert N."/>
        </authorList>
    </citation>
    <scope>NUCLEOTIDE SEQUENCE [LARGE SCALE GENOMIC DNA]</scope>
    <source>
        <strain evidence="11">H5</strain>
    </source>
</reference>
<dbReference type="GO" id="GO:0016627">
    <property type="term" value="F:oxidoreductase activity, acting on the CH-CH group of donors"/>
    <property type="evidence" value="ECO:0007669"/>
    <property type="project" value="InterPro"/>
</dbReference>
<evidence type="ECO:0000259" key="8">
    <source>
        <dbReference type="Pfam" id="PF02770"/>
    </source>
</evidence>
<feature type="domain" description="Acyl-CoA dehydrogenase/oxidase N-terminal" evidence="9">
    <location>
        <begin position="11"/>
        <end position="124"/>
    </location>
</feature>
<dbReference type="InterPro" id="IPR013786">
    <property type="entry name" value="AcylCoA_DH/ox_N"/>
</dbReference>
<sequence length="392" mass="42945">MELDFGPAVADFREEARTWLAEHLVGEFAAHRGIGGPADSEAWEVRLAWDRELAAGSWLGLSWPVEYGGRGLTLLEEIVFNYEYARSGAPYRATTSGLDLFGPMLLALGTPEQKRRFLPPILRVEELWGQGFSEPGAGSDLASLRCRAELNGDEWVIDGQKVWTTMAHTADWLYVLVRTDPESRRHRGLTMLLVPRDQPGVDVRVIRNLAGQDEFAEVFFTGARTSADLVVGEVGQGWRTAMGTLGIERGVTLLPQQLSFEREVADLVAAAREAGDAVPASTRDRIVEAWMSVRVMRTTNLRTLGEVLAGRTPGPQAGIAKLYASTSHQRMGHLAGEVAGPAGQLVGENYALDVRQRTFLLSLAETIYGGSSEIQRTIIGEQLLGLPKEPRP</sequence>
<dbReference type="RefSeq" id="WP_093950489.1">
    <property type="nucleotide sequence ID" value="NZ_NMUL01000030.1"/>
</dbReference>
<evidence type="ECO:0000256" key="2">
    <source>
        <dbReference type="ARBA" id="ARBA00009347"/>
    </source>
</evidence>
<evidence type="ECO:0000256" key="3">
    <source>
        <dbReference type="ARBA" id="ARBA00022630"/>
    </source>
</evidence>